<evidence type="ECO:0000313" key="1">
    <source>
        <dbReference type="EMBL" id="RKQ32982.1"/>
    </source>
</evidence>
<protein>
    <submittedName>
        <fullName evidence="1">DUF370 domain-containing protein</fullName>
    </submittedName>
</protein>
<keyword evidence="2" id="KW-1185">Reference proteome</keyword>
<dbReference type="AlphaFoldDB" id="A0A495A0M5"/>
<dbReference type="RefSeq" id="WP_121204519.1">
    <property type="nucleotide sequence ID" value="NZ_RBZP01000008.1"/>
</dbReference>
<dbReference type="NCBIfam" id="NF046065">
    <property type="entry name" value="MtxRegRemB"/>
    <property type="match status" value="1"/>
</dbReference>
<sequence length="93" mass="10284">MFIHIGDGNVIRSKDVIAIIDHQIISSSVIMGEMMEAWKKEKKIAGPANSSKSVIVTKDMIYYTTVSVPTLKKRTSVSKIISNLEDYSEGVIP</sequence>
<name>A0A495A0M5_9BACI</name>
<accession>A0A495A0M5</accession>
<gene>
    <name evidence="1" type="ORF">D8M06_11335</name>
</gene>
<comment type="caution">
    <text evidence="1">The sequence shown here is derived from an EMBL/GenBank/DDBJ whole genome shotgun (WGS) entry which is preliminary data.</text>
</comment>
<organism evidence="1 2">
    <name type="scientific">Oceanobacillus halophilus</name>
    <dbReference type="NCBI Taxonomy" id="930130"/>
    <lineage>
        <taxon>Bacteria</taxon>
        <taxon>Bacillati</taxon>
        <taxon>Bacillota</taxon>
        <taxon>Bacilli</taxon>
        <taxon>Bacillales</taxon>
        <taxon>Bacillaceae</taxon>
        <taxon>Oceanobacillus</taxon>
    </lineage>
</organism>
<dbReference type="InterPro" id="IPR007169">
    <property type="entry name" value="RemA-like"/>
</dbReference>
<dbReference type="EMBL" id="RBZP01000008">
    <property type="protein sequence ID" value="RKQ32982.1"/>
    <property type="molecule type" value="Genomic_DNA"/>
</dbReference>
<dbReference type="Proteomes" id="UP000269301">
    <property type="component" value="Unassembled WGS sequence"/>
</dbReference>
<proteinExistence type="predicted"/>
<evidence type="ECO:0000313" key="2">
    <source>
        <dbReference type="Proteomes" id="UP000269301"/>
    </source>
</evidence>
<dbReference type="OrthoDB" id="9811390at2"/>
<dbReference type="Pfam" id="PF04025">
    <property type="entry name" value="RemA-like"/>
    <property type="match status" value="1"/>
</dbReference>
<reference evidence="1 2" key="1">
    <citation type="journal article" date="2016" name="Int. J. Syst. Evol. Microbiol.">
        <title>Oceanobacillus halophilus sp. nov., a novel moderately halophilic bacterium from a hypersaline lake.</title>
        <authorList>
            <person name="Amoozegar M.A."/>
            <person name="Bagheri M."/>
            <person name="Makhdoumi A."/>
            <person name="Nikou M.M."/>
            <person name="Fazeli S.A.S."/>
            <person name="Schumann P."/>
            <person name="Sproer C."/>
            <person name="Sanchez-Porro C."/>
            <person name="Ventosa A."/>
        </authorList>
    </citation>
    <scope>NUCLEOTIDE SEQUENCE [LARGE SCALE GENOMIC DNA]</scope>
    <source>
        <strain evidence="1 2">DSM 23996</strain>
    </source>
</reference>